<keyword evidence="5" id="KW-1185">Reference proteome</keyword>
<dbReference type="InterPro" id="IPR019734">
    <property type="entry name" value="TPR_rpt"/>
</dbReference>
<dbReference type="PANTHER" id="PTHR16193">
    <property type="entry name" value="TETRATRICOPEPTIDE REPEAT PROTEIN 27"/>
    <property type="match status" value="1"/>
</dbReference>
<gene>
    <name evidence="4" type="ORF">VNO80_19693</name>
</gene>
<dbReference type="InterPro" id="IPR044244">
    <property type="entry name" value="TTC27/Emw1"/>
</dbReference>
<reference evidence="4 5" key="1">
    <citation type="submission" date="2024-01" db="EMBL/GenBank/DDBJ databases">
        <title>The genomes of 5 underutilized Papilionoideae crops provide insights into root nodulation and disease resistanc.</title>
        <authorList>
            <person name="Jiang F."/>
        </authorList>
    </citation>
    <scope>NUCLEOTIDE SEQUENCE [LARGE SCALE GENOMIC DNA]</scope>
    <source>
        <strain evidence="4">JINMINGXINNONG_FW02</strain>
        <tissue evidence="4">Leaves</tissue>
    </source>
</reference>
<dbReference type="AlphaFoldDB" id="A0AAN9MJZ9"/>
<proteinExistence type="predicted"/>
<protein>
    <recommendedName>
        <fullName evidence="6">Tetratricopeptide repeat protein 27 homolog</fullName>
    </recommendedName>
</protein>
<keyword evidence="2 3" id="KW-0802">TPR repeat</keyword>
<evidence type="ECO:0000256" key="1">
    <source>
        <dbReference type="ARBA" id="ARBA00022737"/>
    </source>
</evidence>
<dbReference type="Proteomes" id="UP001374584">
    <property type="component" value="Unassembled WGS sequence"/>
</dbReference>
<sequence length="921" mass="103961">MDMNVFEAEAEAEAVNGYELRLIRCTLNHEQPQQLCASQKRDSLDASINHILNLIQCGNYIQALTSQPSFHLVFRLADHDSPPLNDPGHLYPLLVDRAECFIAAAASDVVEQRRRGMLVTCIAVAAFLGFTQSNFTGPLNGAELPRCPLCLDGGDEERDNWARNQLMSAGSDLLGKFSNLQYIVFAKMLLMRVKDLGIEMKSLSWWLARVLLVQQRVLDDRSSSLSDLLHVYMGEALQMFGSGEQVESYWQDDLHDGESSVIVSVLHLEAGIIEYVYGRIDSCRMHFKSAEMAAGLQLSVTGVLGFRTEHQAEPKAQLVLVTNTGSSNNVDENCPITGTATQTCDSNNGENNWNLNQHETSEASDVLRIPKLLEKDDDSRTMSLSPQGIENGGHVNPSLTAPQQAVILAFCLLIEKSSRHDELQRWDMAPYIEAIDSQNFFYFTIRCLSDILRIRWESSRSRTKERALLMMDNLVKHIYKPSPAIADRIAFSYSVYMPSIPALRKEYGLLLVQCGLIGEAMKEFEELELWYYLIYCYSSLLGKKAIAVELIRKRLLETPNDPRLWCSLGDITDDDACFEKALEVSNNRSYRAKRSLAQSAYKRGDYKTSQILWESAMAMNSMFPDDWFQLGAAALKAQDTGKALDAFTRVIQLDPENGDAWNYIASLHMMKKKGKEAFIAFKEALKFKRNCWQLWEKYSYVAVEIGNISQALEGVQMVLDITNNKRVDSKLLERITEEVEKRLLSCNTPPLITHNMPKTDELCIVDAGAEYEMEVREASVAGRSRETEQLLFLLGKVLQQIVKNGSGFGSEIWGLYAKWHRINGDLMMCSEALLKQVRSLQGCDTWKDQDRFKKFAKSSLDLCHVYVDMFSSASGSSKQLSAAELHLKNAESCFSDTQEFRDLQVCYDEVKIKLQSISINA</sequence>
<dbReference type="SMART" id="SM00028">
    <property type="entry name" value="TPR"/>
    <property type="match status" value="3"/>
</dbReference>
<dbReference type="Pfam" id="PF13432">
    <property type="entry name" value="TPR_16"/>
    <property type="match status" value="1"/>
</dbReference>
<evidence type="ECO:0008006" key="6">
    <source>
        <dbReference type="Google" id="ProtNLM"/>
    </source>
</evidence>
<comment type="caution">
    <text evidence="4">The sequence shown here is derived from an EMBL/GenBank/DDBJ whole genome shotgun (WGS) entry which is preliminary data.</text>
</comment>
<dbReference type="Gene3D" id="1.25.40.10">
    <property type="entry name" value="Tetratricopeptide repeat domain"/>
    <property type="match status" value="1"/>
</dbReference>
<dbReference type="PANTHER" id="PTHR16193:SF0">
    <property type="entry name" value="TETRATRICOPEPTIDE REPEAT PROTEIN 27"/>
    <property type="match status" value="1"/>
</dbReference>
<dbReference type="SUPFAM" id="SSF48452">
    <property type="entry name" value="TPR-like"/>
    <property type="match status" value="2"/>
</dbReference>
<evidence type="ECO:0000313" key="5">
    <source>
        <dbReference type="Proteomes" id="UP001374584"/>
    </source>
</evidence>
<name>A0AAN9MJZ9_PHACN</name>
<feature type="repeat" description="TPR" evidence="3">
    <location>
        <begin position="624"/>
        <end position="657"/>
    </location>
</feature>
<dbReference type="InterPro" id="IPR011990">
    <property type="entry name" value="TPR-like_helical_dom_sf"/>
</dbReference>
<dbReference type="EMBL" id="JAYMYR010000007">
    <property type="protein sequence ID" value="KAK7354234.1"/>
    <property type="molecule type" value="Genomic_DNA"/>
</dbReference>
<keyword evidence="1" id="KW-0677">Repeat</keyword>
<organism evidence="4 5">
    <name type="scientific">Phaseolus coccineus</name>
    <name type="common">Scarlet runner bean</name>
    <name type="synonym">Phaseolus multiflorus</name>
    <dbReference type="NCBI Taxonomy" id="3886"/>
    <lineage>
        <taxon>Eukaryota</taxon>
        <taxon>Viridiplantae</taxon>
        <taxon>Streptophyta</taxon>
        <taxon>Embryophyta</taxon>
        <taxon>Tracheophyta</taxon>
        <taxon>Spermatophyta</taxon>
        <taxon>Magnoliopsida</taxon>
        <taxon>eudicotyledons</taxon>
        <taxon>Gunneridae</taxon>
        <taxon>Pentapetalae</taxon>
        <taxon>rosids</taxon>
        <taxon>fabids</taxon>
        <taxon>Fabales</taxon>
        <taxon>Fabaceae</taxon>
        <taxon>Papilionoideae</taxon>
        <taxon>50 kb inversion clade</taxon>
        <taxon>NPAAA clade</taxon>
        <taxon>indigoferoid/millettioid clade</taxon>
        <taxon>Phaseoleae</taxon>
        <taxon>Phaseolus</taxon>
    </lineage>
</organism>
<evidence type="ECO:0000256" key="2">
    <source>
        <dbReference type="ARBA" id="ARBA00022803"/>
    </source>
</evidence>
<accession>A0AAN9MJZ9</accession>
<evidence type="ECO:0000256" key="3">
    <source>
        <dbReference type="PROSITE-ProRule" id="PRU00339"/>
    </source>
</evidence>
<evidence type="ECO:0000313" key="4">
    <source>
        <dbReference type="EMBL" id="KAK7354234.1"/>
    </source>
</evidence>
<dbReference type="PROSITE" id="PS50005">
    <property type="entry name" value="TPR"/>
    <property type="match status" value="1"/>
</dbReference>